<name>A0AAD5TZ41_9FUNG</name>
<dbReference type="AlphaFoldDB" id="A0AAD5TZ41"/>
<dbReference type="SMART" id="SM00274">
    <property type="entry name" value="FOLN"/>
    <property type="match status" value="5"/>
</dbReference>
<dbReference type="Proteomes" id="UP001211065">
    <property type="component" value="Unassembled WGS sequence"/>
</dbReference>
<feature type="domain" description="Follistatin-like" evidence="1">
    <location>
        <begin position="239"/>
        <end position="268"/>
    </location>
</feature>
<dbReference type="EMBL" id="JADGJW010000430">
    <property type="protein sequence ID" value="KAJ3217380.1"/>
    <property type="molecule type" value="Genomic_DNA"/>
</dbReference>
<keyword evidence="3" id="KW-1185">Reference proteome</keyword>
<feature type="domain" description="Follistatin-like" evidence="1">
    <location>
        <begin position="58"/>
        <end position="86"/>
    </location>
</feature>
<comment type="caution">
    <text evidence="2">The sequence shown here is derived from an EMBL/GenBank/DDBJ whole genome shotgun (WGS) entry which is preliminary data.</text>
</comment>
<feature type="domain" description="Follistatin-like" evidence="1">
    <location>
        <begin position="102"/>
        <end position="125"/>
    </location>
</feature>
<evidence type="ECO:0000313" key="3">
    <source>
        <dbReference type="Proteomes" id="UP001211065"/>
    </source>
</evidence>
<feature type="domain" description="Follistatin-like" evidence="1">
    <location>
        <begin position="11"/>
        <end position="41"/>
    </location>
</feature>
<feature type="non-terminal residue" evidence="2">
    <location>
        <position position="310"/>
    </location>
</feature>
<proteinExistence type="predicted"/>
<reference evidence="2" key="1">
    <citation type="submission" date="2020-05" db="EMBL/GenBank/DDBJ databases">
        <title>Phylogenomic resolution of chytrid fungi.</title>
        <authorList>
            <person name="Stajich J.E."/>
            <person name="Amses K."/>
            <person name="Simmons R."/>
            <person name="Seto K."/>
            <person name="Myers J."/>
            <person name="Bonds A."/>
            <person name="Quandt C.A."/>
            <person name="Barry K."/>
            <person name="Liu P."/>
            <person name="Grigoriev I."/>
            <person name="Longcore J.E."/>
            <person name="James T.Y."/>
        </authorList>
    </citation>
    <scope>NUCLEOTIDE SEQUENCE</scope>
    <source>
        <strain evidence="2">JEL0476</strain>
    </source>
</reference>
<evidence type="ECO:0000259" key="1">
    <source>
        <dbReference type="SMART" id="SM00274"/>
    </source>
</evidence>
<evidence type="ECO:0000313" key="2">
    <source>
        <dbReference type="EMBL" id="KAJ3217380.1"/>
    </source>
</evidence>
<gene>
    <name evidence="2" type="ORF">HK099_005509</name>
</gene>
<accession>A0AAD5TZ41</accession>
<organism evidence="2 3">
    <name type="scientific">Clydaea vesicula</name>
    <dbReference type="NCBI Taxonomy" id="447962"/>
    <lineage>
        <taxon>Eukaryota</taxon>
        <taxon>Fungi</taxon>
        <taxon>Fungi incertae sedis</taxon>
        <taxon>Chytridiomycota</taxon>
        <taxon>Chytridiomycota incertae sedis</taxon>
        <taxon>Chytridiomycetes</taxon>
        <taxon>Lobulomycetales</taxon>
        <taxon>Lobulomycetaceae</taxon>
        <taxon>Clydaea</taxon>
    </lineage>
</organism>
<sequence>KQECRLCKVPSCDTITCSPGTKCEIVEPENCFENCPSPQCLPETCEEDCIACTKEMVSCDGVRCGFGLTCEVSPQTCDKCASISCVPPKSEPCVACPEMLQTCAATTCLEGSECKVTEQSCHECSRVECISQLGGPCGQFTVTSPVCAEGLSCNLDTAIPDVGGTCIEGKIFYIEILNNMNIKEECIQCTQDVPSCAARLCEHGSTCEVTKQTCHKCAEATCLPAKEPECVACTLMMHTCEEVNCEKGYECKVVQPKDCSECEEVKCVPVEKECVFCNQAIPSCGEDCSPQNCEIIQQTCDSCSTAVCRA</sequence>
<feature type="domain" description="Follistatin-like" evidence="1">
    <location>
        <begin position="195"/>
        <end position="223"/>
    </location>
</feature>
<protein>
    <recommendedName>
        <fullName evidence="1">Follistatin-like domain-containing protein</fullName>
    </recommendedName>
</protein>
<dbReference type="InterPro" id="IPR003645">
    <property type="entry name" value="Fol_N"/>
</dbReference>